<evidence type="ECO:0000313" key="2">
    <source>
        <dbReference type="EMBL" id="RGR71549.1"/>
    </source>
</evidence>
<organism evidence="1 3">
    <name type="scientific">Roseburia inulinivorans</name>
    <dbReference type="NCBI Taxonomy" id="360807"/>
    <lineage>
        <taxon>Bacteria</taxon>
        <taxon>Bacillati</taxon>
        <taxon>Bacillota</taxon>
        <taxon>Clostridia</taxon>
        <taxon>Lachnospirales</taxon>
        <taxon>Lachnospiraceae</taxon>
        <taxon>Roseburia</taxon>
    </lineage>
</organism>
<accession>A0A174C2X5</accession>
<dbReference type="AlphaFoldDB" id="A0A174C2X5"/>
<dbReference type="EMBL" id="CYYR01000014">
    <property type="protein sequence ID" value="CUO07474.1"/>
    <property type="molecule type" value="Genomic_DNA"/>
</dbReference>
<proteinExistence type="predicted"/>
<dbReference type="RefSeq" id="WP_055302212.1">
    <property type="nucleotide sequence ID" value="NZ_CATWND010000002.1"/>
</dbReference>
<name>A0A174C2X5_9FIRM</name>
<sequence>MNTEDMLKELASLLNSFFIHPKFLEELRTLLKTDLKGKESIFFKILTTQLSNIKNFGSKIYTIDSNEILQGADGHYYSIHLQKSQFNVRLIVYINDENIPYFLCAFNERSGKNRTNYSTYTTVMKERINYFLGDDNYE</sequence>
<gene>
    <name evidence="2" type="ORF">DWY29_01635</name>
    <name evidence="1" type="ORF">ERS852392_02085</name>
</gene>
<dbReference type="Proteomes" id="UP000285820">
    <property type="component" value="Unassembled WGS sequence"/>
</dbReference>
<reference evidence="1 3" key="1">
    <citation type="submission" date="2015-09" db="EMBL/GenBank/DDBJ databases">
        <authorList>
            <consortium name="Pathogen Informatics"/>
        </authorList>
    </citation>
    <scope>NUCLEOTIDE SEQUENCE [LARGE SCALE GENOMIC DNA]</scope>
    <source>
        <strain evidence="1 3">2789STDY5608835</strain>
    </source>
</reference>
<dbReference type="Proteomes" id="UP000095395">
    <property type="component" value="Unassembled WGS sequence"/>
</dbReference>
<dbReference type="EMBL" id="QRUN01000001">
    <property type="protein sequence ID" value="RGR71549.1"/>
    <property type="molecule type" value="Genomic_DNA"/>
</dbReference>
<reference evidence="2 4" key="2">
    <citation type="submission" date="2018-08" db="EMBL/GenBank/DDBJ databases">
        <title>A genome reference for cultivated species of the human gut microbiota.</title>
        <authorList>
            <person name="Zou Y."/>
            <person name="Xue W."/>
            <person name="Luo G."/>
        </authorList>
    </citation>
    <scope>NUCLEOTIDE SEQUENCE [LARGE SCALE GENOMIC DNA]</scope>
    <source>
        <strain evidence="2 4">AF24-4</strain>
    </source>
</reference>
<protein>
    <submittedName>
        <fullName evidence="1">Uncharacterized protein</fullName>
    </submittedName>
</protein>
<evidence type="ECO:0000313" key="1">
    <source>
        <dbReference type="EMBL" id="CUO07474.1"/>
    </source>
</evidence>
<evidence type="ECO:0000313" key="4">
    <source>
        <dbReference type="Proteomes" id="UP000285820"/>
    </source>
</evidence>
<evidence type="ECO:0000313" key="3">
    <source>
        <dbReference type="Proteomes" id="UP000095395"/>
    </source>
</evidence>